<dbReference type="Pfam" id="PF02796">
    <property type="entry name" value="HTH_7"/>
    <property type="match status" value="1"/>
</dbReference>
<gene>
    <name evidence="2" type="ORF">GCM10022232_64350</name>
</gene>
<dbReference type="SUPFAM" id="SSF46689">
    <property type="entry name" value="Homeodomain-like"/>
    <property type="match status" value="1"/>
</dbReference>
<comment type="caution">
    <text evidence="2">The sequence shown here is derived from an EMBL/GenBank/DDBJ whole genome shotgun (WGS) entry which is preliminary data.</text>
</comment>
<protein>
    <recommendedName>
        <fullName evidence="1">Resolvase HTH domain-containing protein</fullName>
    </recommendedName>
</protein>
<evidence type="ECO:0000259" key="1">
    <source>
        <dbReference type="Pfam" id="PF02796"/>
    </source>
</evidence>
<dbReference type="Gene3D" id="1.10.10.60">
    <property type="entry name" value="Homeodomain-like"/>
    <property type="match status" value="1"/>
</dbReference>
<organism evidence="2 3">
    <name type="scientific">Streptomyces plumbiresistens</name>
    <dbReference type="NCBI Taxonomy" id="511811"/>
    <lineage>
        <taxon>Bacteria</taxon>
        <taxon>Bacillati</taxon>
        <taxon>Actinomycetota</taxon>
        <taxon>Actinomycetes</taxon>
        <taxon>Kitasatosporales</taxon>
        <taxon>Streptomycetaceae</taxon>
        <taxon>Streptomyces</taxon>
    </lineage>
</organism>
<evidence type="ECO:0000313" key="3">
    <source>
        <dbReference type="Proteomes" id="UP001500456"/>
    </source>
</evidence>
<evidence type="ECO:0000313" key="2">
    <source>
        <dbReference type="EMBL" id="GAA4013242.1"/>
    </source>
</evidence>
<dbReference type="InterPro" id="IPR009057">
    <property type="entry name" value="Homeodomain-like_sf"/>
</dbReference>
<accession>A0ABP7SL08</accession>
<name>A0ABP7SL08_9ACTN</name>
<dbReference type="PANTHER" id="PTHR35004:SF8">
    <property type="entry name" value="TRANSPOSASE RV3428C-RELATED"/>
    <property type="match status" value="1"/>
</dbReference>
<dbReference type="PANTHER" id="PTHR35004">
    <property type="entry name" value="TRANSPOSASE RV3428C-RELATED"/>
    <property type="match status" value="1"/>
</dbReference>
<sequence>MISVEDWAEIRRLHRAEQMPIRAIARQLGISKNTVKRALATNRPPVYSRPAKGSAVDVVEPQIRELLKQTPTMPATVIAERIGWDRGMTVLKERVRELRPAYLPVDPASRTTYQPGELAQCDLWFPPVDIPLGYGQSGRPPVLVMVSGYSRIIAARMLPTRTTGDLIDGHWKLLTGWNAVPRMLVWDGGDASELASAHAVGVAFEGVDLGVVDEAVGCAGRPVRPLDGVGHAPVVAASRACRL</sequence>
<dbReference type="EMBL" id="BAAAZX010000021">
    <property type="protein sequence ID" value="GAA4013242.1"/>
    <property type="molecule type" value="Genomic_DNA"/>
</dbReference>
<reference evidence="3" key="1">
    <citation type="journal article" date="2019" name="Int. J. Syst. Evol. Microbiol.">
        <title>The Global Catalogue of Microorganisms (GCM) 10K type strain sequencing project: providing services to taxonomists for standard genome sequencing and annotation.</title>
        <authorList>
            <consortium name="The Broad Institute Genomics Platform"/>
            <consortium name="The Broad Institute Genome Sequencing Center for Infectious Disease"/>
            <person name="Wu L."/>
            <person name="Ma J."/>
        </authorList>
    </citation>
    <scope>NUCLEOTIDE SEQUENCE [LARGE SCALE GENOMIC DNA]</scope>
    <source>
        <strain evidence="3">JCM 16924</strain>
    </source>
</reference>
<keyword evidence="3" id="KW-1185">Reference proteome</keyword>
<feature type="domain" description="Resolvase HTH" evidence="1">
    <location>
        <begin position="5"/>
        <end position="41"/>
    </location>
</feature>
<dbReference type="Proteomes" id="UP001500456">
    <property type="component" value="Unassembled WGS sequence"/>
</dbReference>
<proteinExistence type="predicted"/>
<dbReference type="InterPro" id="IPR006120">
    <property type="entry name" value="Resolvase_HTH_dom"/>
</dbReference>